<gene>
    <name evidence="1" type="ORF">EI42_02180</name>
</gene>
<evidence type="ECO:0000313" key="2">
    <source>
        <dbReference type="Proteomes" id="UP000248806"/>
    </source>
</evidence>
<evidence type="ECO:0000313" key="1">
    <source>
        <dbReference type="EMBL" id="PZW31083.1"/>
    </source>
</evidence>
<keyword evidence="2" id="KW-1185">Reference proteome</keyword>
<name>A0A326U9J4_THEHA</name>
<reference evidence="1 2" key="1">
    <citation type="submission" date="2018-06" db="EMBL/GenBank/DDBJ databases">
        <title>Genomic Encyclopedia of Archaeal and Bacterial Type Strains, Phase II (KMG-II): from individual species to whole genera.</title>
        <authorList>
            <person name="Goeker M."/>
        </authorList>
    </citation>
    <scope>NUCLEOTIDE SEQUENCE [LARGE SCALE GENOMIC DNA]</scope>
    <source>
        <strain evidence="1 2">ATCC BAA-1881</strain>
    </source>
</reference>
<dbReference type="EMBL" id="QKUF01000006">
    <property type="protein sequence ID" value="PZW31083.1"/>
    <property type="molecule type" value="Genomic_DNA"/>
</dbReference>
<organism evidence="1 2">
    <name type="scientific">Thermosporothrix hazakensis</name>
    <dbReference type="NCBI Taxonomy" id="644383"/>
    <lineage>
        <taxon>Bacteria</taxon>
        <taxon>Bacillati</taxon>
        <taxon>Chloroflexota</taxon>
        <taxon>Ktedonobacteria</taxon>
        <taxon>Ktedonobacterales</taxon>
        <taxon>Thermosporotrichaceae</taxon>
        <taxon>Thermosporothrix</taxon>
    </lineage>
</organism>
<comment type="caution">
    <text evidence="1">The sequence shown here is derived from an EMBL/GenBank/DDBJ whole genome shotgun (WGS) entry which is preliminary data.</text>
</comment>
<dbReference type="RefSeq" id="WP_111321742.1">
    <property type="nucleotide sequence ID" value="NZ_BIFX01000003.1"/>
</dbReference>
<proteinExistence type="predicted"/>
<dbReference type="Proteomes" id="UP000248806">
    <property type="component" value="Unassembled WGS sequence"/>
</dbReference>
<dbReference type="OrthoDB" id="4315969at2"/>
<dbReference type="AlphaFoldDB" id="A0A326U9J4"/>
<accession>A0A326U9J4</accession>
<sequence>MQCNVRVVRGILISILLCCMFLFLPVSSTSAREARPAADCYGQAETFSHNAAIVFAYPDNAEKWLNTSPYCKDINLKLSKFAHPFHVRVCFKRTNECTDATHITEEDHWYVLATSVRDETNYFLLFTGDTETAIEGMVAD</sequence>
<protein>
    <submittedName>
        <fullName evidence="1">Uncharacterized protein</fullName>
    </submittedName>
</protein>